<keyword evidence="6" id="KW-0472">Membrane</keyword>
<dbReference type="PANTHER" id="PTHR42781">
    <property type="entry name" value="SPERMIDINE/PUTRESCINE IMPORT ATP-BINDING PROTEIN POTA"/>
    <property type="match status" value="1"/>
</dbReference>
<dbReference type="InterPro" id="IPR050093">
    <property type="entry name" value="ABC_SmlMolc_Importer"/>
</dbReference>
<evidence type="ECO:0000256" key="2">
    <source>
        <dbReference type="ARBA" id="ARBA00022475"/>
    </source>
</evidence>
<evidence type="ECO:0000256" key="5">
    <source>
        <dbReference type="ARBA" id="ARBA00022967"/>
    </source>
</evidence>
<dbReference type="SUPFAM" id="SSF50331">
    <property type="entry name" value="MOP-like"/>
    <property type="match status" value="1"/>
</dbReference>
<dbReference type="SUPFAM" id="SSF52540">
    <property type="entry name" value="P-loop containing nucleoside triphosphate hydrolases"/>
    <property type="match status" value="1"/>
</dbReference>
<dbReference type="InterPro" id="IPR013611">
    <property type="entry name" value="Transp-assoc_OB_typ2"/>
</dbReference>
<keyword evidence="5" id="KW-1278">Translocase</keyword>
<dbReference type="Gene3D" id="2.40.50.100">
    <property type="match status" value="1"/>
</dbReference>
<keyword evidence="1" id="KW-0813">Transport</keyword>
<dbReference type="InterPro" id="IPR008995">
    <property type="entry name" value="Mo/tungstate-bd_C_term_dom"/>
</dbReference>
<dbReference type="NCBIfam" id="TIGR01187">
    <property type="entry name" value="potA"/>
    <property type="match status" value="1"/>
</dbReference>
<dbReference type="InterPro" id="IPR005893">
    <property type="entry name" value="PotA-like"/>
</dbReference>
<dbReference type="PROSITE" id="PS50893">
    <property type="entry name" value="ABC_TRANSPORTER_2"/>
    <property type="match status" value="1"/>
</dbReference>
<protein>
    <submittedName>
        <fullName evidence="8">Unannotated protein</fullName>
    </submittedName>
</protein>
<keyword evidence="2" id="KW-1003">Cell membrane</keyword>
<accession>A0A6J5ZGC0</accession>
<dbReference type="InterPro" id="IPR003593">
    <property type="entry name" value="AAA+_ATPase"/>
</dbReference>
<dbReference type="SMART" id="SM00382">
    <property type="entry name" value="AAA"/>
    <property type="match status" value="1"/>
</dbReference>
<evidence type="ECO:0000259" key="7">
    <source>
        <dbReference type="PROSITE" id="PS50893"/>
    </source>
</evidence>
<keyword evidence="3" id="KW-0547">Nucleotide-binding</keyword>
<dbReference type="GO" id="GO:0043190">
    <property type="term" value="C:ATP-binding cassette (ABC) transporter complex"/>
    <property type="evidence" value="ECO:0007669"/>
    <property type="project" value="InterPro"/>
</dbReference>
<evidence type="ECO:0000313" key="8">
    <source>
        <dbReference type="EMBL" id="CAB4339769.1"/>
    </source>
</evidence>
<evidence type="ECO:0000256" key="1">
    <source>
        <dbReference type="ARBA" id="ARBA00022448"/>
    </source>
</evidence>
<dbReference type="Pfam" id="PF00005">
    <property type="entry name" value="ABC_tran"/>
    <property type="match status" value="1"/>
</dbReference>
<dbReference type="InterPro" id="IPR017871">
    <property type="entry name" value="ABC_transporter-like_CS"/>
</dbReference>
<proteinExistence type="predicted"/>
<dbReference type="GO" id="GO:0016887">
    <property type="term" value="F:ATP hydrolysis activity"/>
    <property type="evidence" value="ECO:0007669"/>
    <property type="project" value="InterPro"/>
</dbReference>
<dbReference type="Pfam" id="PF08402">
    <property type="entry name" value="TOBE_2"/>
    <property type="match status" value="1"/>
</dbReference>
<keyword evidence="4" id="KW-0067">ATP-binding</keyword>
<dbReference type="InterPro" id="IPR027417">
    <property type="entry name" value="P-loop_NTPase"/>
</dbReference>
<organism evidence="8">
    <name type="scientific">freshwater metagenome</name>
    <dbReference type="NCBI Taxonomy" id="449393"/>
    <lineage>
        <taxon>unclassified sequences</taxon>
        <taxon>metagenomes</taxon>
        <taxon>ecological metagenomes</taxon>
    </lineage>
</organism>
<dbReference type="PANTHER" id="PTHR42781:SF4">
    <property type="entry name" value="SPERMIDINE_PUTRESCINE IMPORT ATP-BINDING PROTEIN POTA"/>
    <property type="match status" value="1"/>
</dbReference>
<gene>
    <name evidence="8" type="ORF">UFOPK3770_00859</name>
</gene>
<evidence type="ECO:0000256" key="4">
    <source>
        <dbReference type="ARBA" id="ARBA00022840"/>
    </source>
</evidence>
<dbReference type="GO" id="GO:0015417">
    <property type="term" value="F:ABC-type polyamine transporter activity"/>
    <property type="evidence" value="ECO:0007669"/>
    <property type="project" value="InterPro"/>
</dbReference>
<dbReference type="InterPro" id="IPR003439">
    <property type="entry name" value="ABC_transporter-like_ATP-bd"/>
</dbReference>
<feature type="domain" description="ABC transporter" evidence="7">
    <location>
        <begin position="4"/>
        <end position="239"/>
    </location>
</feature>
<dbReference type="AlphaFoldDB" id="A0A6J5ZGC0"/>
<dbReference type="PROSITE" id="PS00211">
    <property type="entry name" value="ABC_TRANSPORTER_1"/>
    <property type="match status" value="1"/>
</dbReference>
<reference evidence="8" key="1">
    <citation type="submission" date="2020-05" db="EMBL/GenBank/DDBJ databases">
        <authorList>
            <person name="Chiriac C."/>
            <person name="Salcher M."/>
            <person name="Ghai R."/>
            <person name="Kavagutti S V."/>
        </authorList>
    </citation>
    <scope>NUCLEOTIDE SEQUENCE</scope>
</reference>
<dbReference type="FunFam" id="3.40.50.300:FF:000133">
    <property type="entry name" value="Spermidine/putrescine import ATP-binding protein PotA"/>
    <property type="match status" value="1"/>
</dbReference>
<dbReference type="GO" id="GO:0005524">
    <property type="term" value="F:ATP binding"/>
    <property type="evidence" value="ECO:0007669"/>
    <property type="project" value="UniProtKB-KW"/>
</dbReference>
<evidence type="ECO:0000256" key="3">
    <source>
        <dbReference type="ARBA" id="ARBA00022741"/>
    </source>
</evidence>
<dbReference type="EMBL" id="CAESAJ010000089">
    <property type="protein sequence ID" value="CAB4339769.1"/>
    <property type="molecule type" value="Genomic_DNA"/>
</dbReference>
<name>A0A6J5ZGC0_9ZZZZ</name>
<sequence length="354" mass="38325">MAYLDISHVSKNYPTPEGGTVQALDDVSLSIESGEFFVMLGPSGCGKTTLLRSIAGLEYPDSGTITLDGERIDDLPAYKRPVNTVFQSYALFPHMTVGQNVAFGLEMEGLDKKEISERVGNALDQVKLTGLNKRRPLQLSGGQQQRVALARALAKKPKVLLLDEPLSALDLKLRRGMQIELKRLQQDTGISFVFVTHDQEEAMSMGDRIAVFNFGEVVQLDTPREIYRRPVNSFVADFIGETNLLEGQAQSDGVALPGGGFISRSVIATDCDVPSSGPVTVTIRPEDFEIAEGNSALNGIVRDVIFTGDSVRVHVQVADIEVVATLPSYGVRIPDRGATVGLKPLEHSARTVAS</sequence>
<dbReference type="Gene3D" id="3.40.50.300">
    <property type="entry name" value="P-loop containing nucleotide triphosphate hydrolases"/>
    <property type="match status" value="1"/>
</dbReference>
<evidence type="ECO:0000256" key="6">
    <source>
        <dbReference type="ARBA" id="ARBA00023136"/>
    </source>
</evidence>